<evidence type="ECO:0000313" key="7">
    <source>
        <dbReference type="Proteomes" id="UP000198925"/>
    </source>
</evidence>
<dbReference type="Gene3D" id="3.40.190.10">
    <property type="entry name" value="Periplasmic binding protein-like II"/>
    <property type="match status" value="2"/>
</dbReference>
<organism evidence="6 7">
    <name type="scientific">Belnapia rosea</name>
    <dbReference type="NCBI Taxonomy" id="938405"/>
    <lineage>
        <taxon>Bacteria</taxon>
        <taxon>Pseudomonadati</taxon>
        <taxon>Pseudomonadota</taxon>
        <taxon>Alphaproteobacteria</taxon>
        <taxon>Acetobacterales</taxon>
        <taxon>Roseomonadaceae</taxon>
        <taxon>Belnapia</taxon>
    </lineage>
</organism>
<dbReference type="PANTHER" id="PTHR30085:SF7">
    <property type="entry name" value="AMINO-ACID ABC TRANSPORTER-BINDING PROTEIN YHDW-RELATED"/>
    <property type="match status" value="1"/>
</dbReference>
<evidence type="ECO:0000256" key="1">
    <source>
        <dbReference type="ARBA" id="ARBA00010333"/>
    </source>
</evidence>
<proteinExistence type="inferred from homology"/>
<evidence type="ECO:0000256" key="2">
    <source>
        <dbReference type="ARBA" id="ARBA00022448"/>
    </source>
</evidence>
<keyword evidence="7" id="KW-1185">Reference proteome</keyword>
<dbReference type="PANTHER" id="PTHR30085">
    <property type="entry name" value="AMINO ACID ABC TRANSPORTER PERMEASE"/>
    <property type="match status" value="1"/>
</dbReference>
<evidence type="ECO:0000256" key="4">
    <source>
        <dbReference type="SAM" id="SignalP"/>
    </source>
</evidence>
<name>A0A1G6R4A3_9PROT</name>
<keyword evidence="2" id="KW-0813">Transport</keyword>
<dbReference type="STRING" id="938405.SAMN02927895_04734"/>
<keyword evidence="3 4" id="KW-0732">Signal</keyword>
<dbReference type="InterPro" id="IPR051455">
    <property type="entry name" value="Bact_solute-bind_prot3"/>
</dbReference>
<evidence type="ECO:0000313" key="6">
    <source>
        <dbReference type="EMBL" id="SDC99489.1"/>
    </source>
</evidence>
<gene>
    <name evidence="6" type="ORF">SAMN04487779_1003306</name>
</gene>
<dbReference type="AlphaFoldDB" id="A0A1G6R4A3"/>
<accession>A0A1G6R4A3</accession>
<feature type="signal peptide" evidence="4">
    <location>
        <begin position="1"/>
        <end position="25"/>
    </location>
</feature>
<dbReference type="SUPFAM" id="SSF53850">
    <property type="entry name" value="Periplasmic binding protein-like II"/>
    <property type="match status" value="1"/>
</dbReference>
<comment type="similarity">
    <text evidence="1">Belongs to the bacterial solute-binding protein 3 family.</text>
</comment>
<dbReference type="EMBL" id="FMZX01000003">
    <property type="protein sequence ID" value="SDC99489.1"/>
    <property type="molecule type" value="Genomic_DNA"/>
</dbReference>
<evidence type="ECO:0000259" key="5">
    <source>
        <dbReference type="SMART" id="SM00062"/>
    </source>
</evidence>
<protein>
    <submittedName>
        <fullName evidence="6">General L-amino acid transport system substrate-binding protein</fullName>
    </submittedName>
</protein>
<dbReference type="SMART" id="SM00062">
    <property type="entry name" value="PBPb"/>
    <property type="match status" value="1"/>
</dbReference>
<dbReference type="InterPro" id="IPR001638">
    <property type="entry name" value="Solute-binding_3/MltF_N"/>
</dbReference>
<dbReference type="GO" id="GO:0006865">
    <property type="term" value="P:amino acid transport"/>
    <property type="evidence" value="ECO:0007669"/>
    <property type="project" value="TreeGrafter"/>
</dbReference>
<dbReference type="Proteomes" id="UP000198925">
    <property type="component" value="Unassembled WGS sequence"/>
</dbReference>
<feature type="chain" id="PRO_5011712294" evidence="4">
    <location>
        <begin position="26"/>
        <end position="352"/>
    </location>
</feature>
<dbReference type="Pfam" id="PF00497">
    <property type="entry name" value="SBP_bac_3"/>
    <property type="match status" value="1"/>
</dbReference>
<reference evidence="6 7" key="1">
    <citation type="submission" date="2016-10" db="EMBL/GenBank/DDBJ databases">
        <authorList>
            <person name="de Groot N.N."/>
        </authorList>
    </citation>
    <scope>NUCLEOTIDE SEQUENCE [LARGE SCALE GENOMIC DNA]</scope>
    <source>
        <strain evidence="6 7">CPCC 100156</strain>
    </source>
</reference>
<sequence>MKTLSCVLALVAGLAAAPAIPSALAQSGAPAAATGNSGSATLDAVRARGRLRCGVSGEIAGFSLADAKGEMQGMDAAYCRAIAAATLGQADRVEFVTLSAQNRFTALQSGEVDVLIRNTGWSLTREANLGLLFAATNFWDGQGIIVHAKSGVKSAAELDGATLCMRPGTSTELDVGDWLRAHRIAFNPVMIGGVNEVQDAFLSGRCDAFATDASQLAGFRARQGARAQELVILPERMTLGQAGSMVHKGDDKWFDIVRWTHFAMVFAERLGVTSASIDGMAGSTNPDIRRLLGVERGLGSGLALDDAWAARIVRQVGNYGELYDRYIIPLGLERGHNRLWTEGGLQFSPSFR</sequence>
<evidence type="ECO:0000256" key="3">
    <source>
        <dbReference type="ARBA" id="ARBA00022729"/>
    </source>
</evidence>
<dbReference type="RefSeq" id="WP_090662839.1">
    <property type="nucleotide sequence ID" value="NZ_FMZX01000003.1"/>
</dbReference>
<feature type="domain" description="Solute-binding protein family 3/N-terminal" evidence="5">
    <location>
        <begin position="50"/>
        <end position="284"/>
    </location>
</feature>